<evidence type="ECO:0000259" key="3">
    <source>
        <dbReference type="PROSITE" id="PS51166"/>
    </source>
</evidence>
<dbReference type="PANTHER" id="PTHR10343">
    <property type="entry name" value="5'-AMP-ACTIVATED PROTEIN KINASE , BETA SUBUNIT"/>
    <property type="match status" value="1"/>
</dbReference>
<dbReference type="GO" id="GO:2001070">
    <property type="term" value="F:starch binding"/>
    <property type="evidence" value="ECO:0007669"/>
    <property type="project" value="InterPro"/>
</dbReference>
<dbReference type="GO" id="GO:0016787">
    <property type="term" value="F:hydrolase activity"/>
    <property type="evidence" value="ECO:0007669"/>
    <property type="project" value="UniProtKB-KW"/>
</dbReference>
<evidence type="ECO:0000256" key="2">
    <source>
        <dbReference type="SAM" id="MobiDB-lite"/>
    </source>
</evidence>
<dbReference type="Gene3D" id="2.60.40.10">
    <property type="entry name" value="Immunoglobulins"/>
    <property type="match status" value="1"/>
</dbReference>
<dbReference type="CDD" id="cd07184">
    <property type="entry name" value="E_set_Isoamylase_like_N"/>
    <property type="match status" value="1"/>
</dbReference>
<dbReference type="PROSITE" id="PS51166">
    <property type="entry name" value="CBM20"/>
    <property type="match status" value="1"/>
</dbReference>
<dbReference type="InterPro" id="IPR050827">
    <property type="entry name" value="CRP1_MDG1_kinase"/>
</dbReference>
<dbReference type="PANTHER" id="PTHR10343:SF84">
    <property type="entry name" value="5'-AMP-ACTIVATED PROTEIN KINASE SUBUNIT BETA-1"/>
    <property type="match status" value="1"/>
</dbReference>
<comment type="similarity">
    <text evidence="1">Belongs to the 5'-AMP-activated protein kinase beta subunit family.</text>
</comment>
<accession>A0A7C1JIJ5</accession>
<dbReference type="InterPro" id="IPR002044">
    <property type="entry name" value="CBM20"/>
</dbReference>
<dbReference type="AlphaFoldDB" id="A0A7C1JIJ5"/>
<proteinExistence type="inferred from homology"/>
<feature type="region of interest" description="Disordered" evidence="2">
    <location>
        <begin position="130"/>
        <end position="154"/>
    </location>
</feature>
<dbReference type="SUPFAM" id="SSF81296">
    <property type="entry name" value="E set domains"/>
    <property type="match status" value="1"/>
</dbReference>
<dbReference type="InterPro" id="IPR032640">
    <property type="entry name" value="AMPK1_CBM"/>
</dbReference>
<comment type="caution">
    <text evidence="4">The sequence shown here is derived from an EMBL/GenBank/DDBJ whole genome shotgun (WGS) entry which is preliminary data.</text>
</comment>
<dbReference type="InterPro" id="IPR014756">
    <property type="entry name" value="Ig_E-set"/>
</dbReference>
<dbReference type="Pfam" id="PF16561">
    <property type="entry name" value="AMPK1_CBM"/>
    <property type="match status" value="1"/>
</dbReference>
<gene>
    <name evidence="4" type="ORF">ENQ20_12675</name>
</gene>
<evidence type="ECO:0000313" key="4">
    <source>
        <dbReference type="EMBL" id="HDX32321.1"/>
    </source>
</evidence>
<organism evidence="4">
    <name type="scientific">Caldilinea aerophila</name>
    <dbReference type="NCBI Taxonomy" id="133453"/>
    <lineage>
        <taxon>Bacteria</taxon>
        <taxon>Bacillati</taxon>
        <taxon>Chloroflexota</taxon>
        <taxon>Caldilineae</taxon>
        <taxon>Caldilineales</taxon>
        <taxon>Caldilineaceae</taxon>
        <taxon>Caldilinea</taxon>
    </lineage>
</organism>
<reference evidence="4" key="1">
    <citation type="journal article" date="2020" name="mSystems">
        <title>Genome- and Community-Level Interaction Insights into Carbon Utilization and Element Cycling Functions of Hydrothermarchaeota in Hydrothermal Sediment.</title>
        <authorList>
            <person name="Zhou Z."/>
            <person name="Liu Y."/>
            <person name="Xu W."/>
            <person name="Pan J."/>
            <person name="Luo Z.H."/>
            <person name="Li M."/>
        </authorList>
    </citation>
    <scope>NUCLEOTIDE SEQUENCE [LARGE SCALE GENOMIC DNA]</scope>
    <source>
        <strain evidence="4">SpSt-289</strain>
    </source>
</reference>
<protein>
    <submittedName>
        <fullName evidence="4">Glycoside hydrolase family 13</fullName>
    </submittedName>
</protein>
<evidence type="ECO:0000256" key="1">
    <source>
        <dbReference type="ARBA" id="ARBA00010926"/>
    </source>
</evidence>
<dbReference type="EMBL" id="DSMG01000123">
    <property type="protein sequence ID" value="HDX32321.1"/>
    <property type="molecule type" value="Genomic_DNA"/>
</dbReference>
<dbReference type="InterPro" id="IPR013783">
    <property type="entry name" value="Ig-like_fold"/>
</dbReference>
<sequence length="154" mass="17103">MIYKHPSTRPGFARVTFELPSCVWADRVAVTGSFNNWDEKGVPLVQARNGVWRATIELPVGKRYEFRYIIDGRWQSDNHADGFADNAYGGQNSVIDLVSFQTATVAERHPSKVCESHPIAVPHLPAPIEGSVRGFSGERTPAEMPRMRPRVAAA</sequence>
<feature type="domain" description="CBM20" evidence="3">
    <location>
        <begin position="7"/>
        <end position="102"/>
    </location>
</feature>
<dbReference type="SMART" id="SM01065">
    <property type="entry name" value="CBM_2"/>
    <property type="match status" value="1"/>
</dbReference>
<name>A0A7C1JIJ5_9CHLR</name>
<keyword evidence="4" id="KW-0378">Hydrolase</keyword>